<feature type="transmembrane region" description="Helical" evidence="5">
    <location>
        <begin position="12"/>
        <end position="35"/>
    </location>
</feature>
<feature type="transmembrane region" description="Helical" evidence="5">
    <location>
        <begin position="55"/>
        <end position="72"/>
    </location>
</feature>
<dbReference type="EMBL" id="LGRV01000003">
    <property type="protein sequence ID" value="KOS68103.1"/>
    <property type="molecule type" value="Genomic_DNA"/>
</dbReference>
<keyword evidence="3 5" id="KW-1133">Transmembrane helix</keyword>
<dbReference type="Proteomes" id="UP000050668">
    <property type="component" value="Unassembled WGS sequence"/>
</dbReference>
<evidence type="ECO:0000313" key="6">
    <source>
        <dbReference type="EMBL" id="KOS68103.1"/>
    </source>
</evidence>
<proteinExistence type="predicted"/>
<evidence type="ECO:0000256" key="3">
    <source>
        <dbReference type="ARBA" id="ARBA00022989"/>
    </source>
</evidence>
<keyword evidence="4 5" id="KW-0472">Membrane</keyword>
<reference evidence="7" key="1">
    <citation type="submission" date="2015-07" db="EMBL/GenBank/DDBJ databases">
        <title>Fjat-14205 dsm 2895.</title>
        <authorList>
            <person name="Liu B."/>
            <person name="Wang J."/>
            <person name="Zhu Y."/>
            <person name="Liu G."/>
            <person name="Chen Q."/>
            <person name="Chen Z."/>
            <person name="Lan J."/>
            <person name="Che J."/>
            <person name="Ge C."/>
            <person name="Shi H."/>
            <person name="Pan Z."/>
            <person name="Liu X."/>
        </authorList>
    </citation>
    <scope>NUCLEOTIDE SEQUENCE [LARGE SCALE GENOMIC DNA]</scope>
    <source>
        <strain evidence="7">DSM 25560</strain>
    </source>
</reference>
<name>A0ABR5JZL9_9BACI</name>
<comment type="caution">
    <text evidence="6">The sequence shown here is derived from an EMBL/GenBank/DDBJ whole genome shotgun (WGS) entry which is preliminary data.</text>
</comment>
<feature type="transmembrane region" description="Helical" evidence="5">
    <location>
        <begin position="92"/>
        <end position="110"/>
    </location>
</feature>
<protein>
    <recommendedName>
        <fullName evidence="8">Cobalt transporter</fullName>
    </recommendedName>
</protein>
<gene>
    <name evidence="6" type="ORF">AEA09_05740</name>
</gene>
<feature type="transmembrane region" description="Helical" evidence="5">
    <location>
        <begin position="223"/>
        <end position="250"/>
    </location>
</feature>
<evidence type="ECO:0000313" key="7">
    <source>
        <dbReference type="Proteomes" id="UP000050668"/>
    </source>
</evidence>
<feature type="transmembrane region" description="Helical" evidence="5">
    <location>
        <begin position="122"/>
        <end position="144"/>
    </location>
</feature>
<evidence type="ECO:0000256" key="5">
    <source>
        <dbReference type="SAM" id="Phobius"/>
    </source>
</evidence>
<dbReference type="RefSeq" id="WP_053582917.1">
    <property type="nucleotide sequence ID" value="NZ_LGRV01000003.1"/>
</dbReference>
<dbReference type="InterPro" id="IPR003339">
    <property type="entry name" value="ABC/ECF_trnsptr_transmembrane"/>
</dbReference>
<evidence type="ECO:0000256" key="1">
    <source>
        <dbReference type="ARBA" id="ARBA00004141"/>
    </source>
</evidence>
<evidence type="ECO:0008006" key="8">
    <source>
        <dbReference type="Google" id="ProtNLM"/>
    </source>
</evidence>
<organism evidence="6 7">
    <name type="scientific">Lysinibacillus contaminans</name>
    <dbReference type="NCBI Taxonomy" id="1293441"/>
    <lineage>
        <taxon>Bacteria</taxon>
        <taxon>Bacillati</taxon>
        <taxon>Bacillota</taxon>
        <taxon>Bacilli</taxon>
        <taxon>Bacillales</taxon>
        <taxon>Bacillaceae</taxon>
        <taxon>Lysinibacillus</taxon>
    </lineage>
</organism>
<keyword evidence="7" id="KW-1185">Reference proteome</keyword>
<sequence length="293" mass="33827">MKSFEMYHPLVLFYYFMTVIGMAMFFMHPIYLVLTFMEAVLLNFLLLRHGFWKKLMMYIPLFFIMAIINPLISHNGELVILYVNDNAVTMEAICYGMAMALMILAVIIWFNSYNGVMTSDKFLYLFGKLSPVLALTISITMRLVPRFKHQIHIITQAQKTIGMDYTSGSVWERIKCVTRILSILITWALENAIETADSMKARGYGLPERSTFSLFVFEKRDGWLLGVITLLAGISVAGSFLGYTTFYFYPTFSEMEWSLTSVGFYSVYAVLLAIPIVIEIKENIKWRYLRSTI</sequence>
<dbReference type="CDD" id="cd16914">
    <property type="entry name" value="EcfT"/>
    <property type="match status" value="1"/>
</dbReference>
<feature type="transmembrane region" description="Helical" evidence="5">
    <location>
        <begin position="262"/>
        <end position="280"/>
    </location>
</feature>
<evidence type="ECO:0000256" key="4">
    <source>
        <dbReference type="ARBA" id="ARBA00023136"/>
    </source>
</evidence>
<comment type="subcellular location">
    <subcellularLocation>
        <location evidence="1">Membrane</location>
        <topology evidence="1">Multi-pass membrane protein</topology>
    </subcellularLocation>
</comment>
<accession>A0ABR5JZL9</accession>
<keyword evidence="2 5" id="KW-0812">Transmembrane</keyword>
<evidence type="ECO:0000256" key="2">
    <source>
        <dbReference type="ARBA" id="ARBA00022692"/>
    </source>
</evidence>
<dbReference type="Pfam" id="PF02361">
    <property type="entry name" value="CbiQ"/>
    <property type="match status" value="1"/>
</dbReference>